<proteinExistence type="predicted"/>
<dbReference type="eggNOG" id="ENOG5032FDV">
    <property type="taxonomic scope" value="Bacteria"/>
</dbReference>
<dbReference type="RefSeq" id="WP_004420945.1">
    <property type="nucleotide sequence ID" value="NZ_AORH01000029.1"/>
</dbReference>
<dbReference type="PATRIC" id="fig|1188235.3.peg.497"/>
<sequence>MSNNKTNWKLGDTAWRVNNQLALYTFAMKFIANYDSGEISENSEISEFEDFWEKCVKEGYKRNKQPGKHIKKDINLLLKTLKWLGLIEHNSTKSFKGILTDDGYFFNQLIDSNKYEKIEKILREKFQTTIYEFFWLTIILRFNLSNTEVKSDIQPFLELIKAILNNGAMDINGWKEWNLINSGIKPDRIQNQLSSFRKPPKNIQILNQFVDLFKNSDYEGVKGFLLAFSSIVSKGMVVSKIILKYLSREIKEFDKKKITTYVEELSYLIKTTNTDKFLSSIDSIRKSITAEDEYSSINLYWLQSLNIFKIDKNSETSFIKLKNENIVNLLEKLLEGDFFSQKTSLKQATENIFKLIESFSTNVDALNENIPIPFTLEEVNLILRSDCNINLVLKGRNEIKNLDNIKSLVGIPMYLLYEYLINLHVWLSIQHKESSIHADSFINICKTKLNSKLMPICQAPGGGSDGFIETSSKNILIETTTLKHFSALIKNEVEPIKRHAFSAWEKNSKETIVLFFTKYLHKSLLQYLYFAFDNLKEFSKTQKKWISTNNLIFLNPILIKSHINGFNFLESYNLDKNWINKKNEKMKKNIINDVFFDSNMFDNLEKIDEYY</sequence>
<organism evidence="1 2">
    <name type="scientific">Mycoplasmopsis bovigenitalium 51080</name>
    <dbReference type="NCBI Taxonomy" id="1188235"/>
    <lineage>
        <taxon>Bacteria</taxon>
        <taxon>Bacillati</taxon>
        <taxon>Mycoplasmatota</taxon>
        <taxon>Mycoplasmoidales</taxon>
        <taxon>Metamycoplasmataceae</taxon>
        <taxon>Mycoplasmopsis</taxon>
    </lineage>
</organism>
<dbReference type="OrthoDB" id="407972at2"/>
<dbReference type="AlphaFoldDB" id="N9VCR0"/>
<evidence type="ECO:0000313" key="1">
    <source>
        <dbReference type="EMBL" id="ENY69176.1"/>
    </source>
</evidence>
<dbReference type="Gene3D" id="3.40.91.50">
    <property type="match status" value="1"/>
</dbReference>
<accession>N9VCR0</accession>
<reference evidence="1 2" key="1">
    <citation type="journal article" date="2013" name="Genome Announc.">
        <title>Draft Genome Sequences of Mycoplasma alkalescens, Mycoplasma arginini, and Mycoplasma bovigenitalium, Three Species with Equivocal Pathogenic Status for Cattle.</title>
        <authorList>
            <person name="Manso-Silvan L."/>
            <person name="Tardy F."/>
            <person name="Baranowski E."/>
            <person name="Barre A."/>
            <person name="Blanchard A."/>
            <person name="Breton M."/>
            <person name="Couture C."/>
            <person name="Citti C."/>
            <person name="Dordet-Frisoni E."/>
            <person name="Dupuy V."/>
            <person name="Gaurivaud P."/>
            <person name="Jacob D."/>
            <person name="Lemaitre C."/>
            <person name="Nikolski M."/>
            <person name="Nouvel L.X."/>
            <person name="Poumarat F."/>
            <person name="Thebault P."/>
            <person name="Theil S."/>
            <person name="Thiaucourt F."/>
            <person name="Sirand-Pugnet P."/>
        </authorList>
    </citation>
    <scope>NUCLEOTIDE SEQUENCE [LARGE SCALE GENOMIC DNA]</scope>
    <source>
        <strain evidence="1 2">51080</strain>
    </source>
</reference>
<dbReference type="Proteomes" id="UP000013220">
    <property type="component" value="Unassembled WGS sequence"/>
</dbReference>
<protein>
    <submittedName>
        <fullName evidence="1">Uncharacterized protein</fullName>
    </submittedName>
</protein>
<name>N9VCR0_9BACT</name>
<evidence type="ECO:0000313" key="2">
    <source>
        <dbReference type="Proteomes" id="UP000013220"/>
    </source>
</evidence>
<comment type="caution">
    <text evidence="1">The sequence shown here is derived from an EMBL/GenBank/DDBJ whole genome shotgun (WGS) entry which is preliminary data.</text>
</comment>
<dbReference type="EMBL" id="AORH01000029">
    <property type="protein sequence ID" value="ENY69176.1"/>
    <property type="molecule type" value="Genomic_DNA"/>
</dbReference>
<gene>
    <name evidence="1" type="ORF">MBVG_4820</name>
</gene>
<keyword evidence="2" id="KW-1185">Reference proteome</keyword>